<dbReference type="InterPro" id="IPR036163">
    <property type="entry name" value="HMA_dom_sf"/>
</dbReference>
<keyword evidence="3" id="KW-1185">Reference proteome</keyword>
<dbReference type="AlphaFoldDB" id="A0A3L7AV01"/>
<protein>
    <submittedName>
        <fullName evidence="2">Heavy-metal-associated domain-containing protein</fullName>
    </submittedName>
</protein>
<feature type="domain" description="HMA" evidence="1">
    <location>
        <begin position="3"/>
        <end position="68"/>
    </location>
</feature>
<dbReference type="EMBL" id="RCUY01000005">
    <property type="protein sequence ID" value="RLP83361.1"/>
    <property type="molecule type" value="Genomic_DNA"/>
</dbReference>
<dbReference type="CDD" id="cd00371">
    <property type="entry name" value="HMA"/>
    <property type="match status" value="1"/>
</dbReference>
<evidence type="ECO:0000313" key="3">
    <source>
        <dbReference type="Proteomes" id="UP000269438"/>
    </source>
</evidence>
<accession>A0A3L7AV01</accession>
<organism evidence="2 3">
    <name type="scientific">Mycetocola lacteus</name>
    <dbReference type="NCBI Taxonomy" id="76637"/>
    <lineage>
        <taxon>Bacteria</taxon>
        <taxon>Bacillati</taxon>
        <taxon>Actinomycetota</taxon>
        <taxon>Actinomycetes</taxon>
        <taxon>Micrococcales</taxon>
        <taxon>Microbacteriaceae</taxon>
        <taxon>Mycetocola</taxon>
    </lineage>
</organism>
<dbReference type="PROSITE" id="PS50846">
    <property type="entry name" value="HMA_2"/>
    <property type="match status" value="1"/>
</dbReference>
<dbReference type="InterPro" id="IPR006121">
    <property type="entry name" value="HMA_dom"/>
</dbReference>
<proteinExistence type="predicted"/>
<dbReference type="GO" id="GO:0046872">
    <property type="term" value="F:metal ion binding"/>
    <property type="evidence" value="ECO:0007669"/>
    <property type="project" value="InterPro"/>
</dbReference>
<dbReference type="Pfam" id="PF00403">
    <property type="entry name" value="HMA"/>
    <property type="match status" value="1"/>
</dbReference>
<dbReference type="Gene3D" id="3.30.70.100">
    <property type="match status" value="1"/>
</dbReference>
<reference evidence="2 3" key="1">
    <citation type="submission" date="2018-10" db="EMBL/GenBank/DDBJ databases">
        <authorList>
            <person name="Li J."/>
        </authorList>
    </citation>
    <scope>NUCLEOTIDE SEQUENCE [LARGE SCALE GENOMIC DNA]</scope>
    <source>
        <strain evidence="2 3">JCM 11654</strain>
    </source>
</reference>
<dbReference type="OrthoDB" id="9813965at2"/>
<evidence type="ECO:0000313" key="2">
    <source>
        <dbReference type="EMBL" id="RLP83361.1"/>
    </source>
</evidence>
<comment type="caution">
    <text evidence="2">The sequence shown here is derived from an EMBL/GenBank/DDBJ whole genome shotgun (WGS) entry which is preliminary data.</text>
</comment>
<name>A0A3L7AV01_9MICO</name>
<dbReference type="SUPFAM" id="SSF55008">
    <property type="entry name" value="HMA, heavy metal-associated domain"/>
    <property type="match status" value="1"/>
</dbReference>
<dbReference type="Proteomes" id="UP000269438">
    <property type="component" value="Unassembled WGS sequence"/>
</dbReference>
<sequence length="70" mass="7391">MMATTEYRVTGMTCGHCESSVREEVEQIAGVEDIRVRAQTGELVITSAAELDDAAVLAAVTEAGYSAVRA</sequence>
<gene>
    <name evidence="2" type="ORF">D9V34_06995</name>
</gene>
<evidence type="ECO:0000259" key="1">
    <source>
        <dbReference type="PROSITE" id="PS50846"/>
    </source>
</evidence>